<dbReference type="InterPro" id="IPR006181">
    <property type="entry name" value="D-amino_acid_oxidase_CS"/>
</dbReference>
<accession>A0A443SAH9</accession>
<keyword evidence="4" id="KW-0285">Flavoprotein</keyword>
<evidence type="ECO:0000256" key="2">
    <source>
        <dbReference type="ARBA" id="ARBA00004253"/>
    </source>
</evidence>
<proteinExistence type="inferred from homology"/>
<dbReference type="EMBL" id="NCKV01004910">
    <property type="protein sequence ID" value="RWS24415.1"/>
    <property type="molecule type" value="Genomic_DNA"/>
</dbReference>
<evidence type="ECO:0000313" key="8">
    <source>
        <dbReference type="EMBL" id="RWS24415.1"/>
    </source>
</evidence>
<protein>
    <submittedName>
        <fullName evidence="8">D-aspartate oxidase-like protein</fullName>
    </submittedName>
</protein>
<comment type="caution">
    <text evidence="8">The sequence shown here is derived from an EMBL/GenBank/DDBJ whole genome shotgun (WGS) entry which is preliminary data.</text>
</comment>
<name>A0A443SAH9_9ACAR</name>
<evidence type="ECO:0000256" key="1">
    <source>
        <dbReference type="ARBA" id="ARBA00001974"/>
    </source>
</evidence>
<evidence type="ECO:0000256" key="3">
    <source>
        <dbReference type="ARBA" id="ARBA00006730"/>
    </source>
</evidence>
<dbReference type="PANTHER" id="PTHR11530">
    <property type="entry name" value="D-AMINO ACID OXIDASE"/>
    <property type="match status" value="1"/>
</dbReference>
<comment type="subcellular location">
    <subcellularLocation>
        <location evidence="2">Peroxisome matrix</location>
    </subcellularLocation>
</comment>
<dbReference type="OrthoDB" id="6512784at2759"/>
<sequence>MRVNAHWIKHFFFWDHYYIIPNTDFVVLGGTKQKDDWNLNIDENDRKDIKSGCEALIPSLCNAKLISEHVGLRPGRSAPRVDREVKTFGVKQCHIIHNYGHGGSGITLSWGCAEETLQLLKECLQ</sequence>
<dbReference type="AlphaFoldDB" id="A0A443SAH9"/>
<evidence type="ECO:0000256" key="6">
    <source>
        <dbReference type="ARBA" id="ARBA00023002"/>
    </source>
</evidence>
<gene>
    <name evidence="8" type="ORF">B4U80_03935</name>
</gene>
<dbReference type="GO" id="GO:0005782">
    <property type="term" value="C:peroxisomal matrix"/>
    <property type="evidence" value="ECO:0007669"/>
    <property type="project" value="UniProtKB-SubCell"/>
</dbReference>
<dbReference type="Gene3D" id="3.30.9.10">
    <property type="entry name" value="D-Amino Acid Oxidase, subunit A, domain 2"/>
    <property type="match status" value="1"/>
</dbReference>
<dbReference type="SUPFAM" id="SSF54373">
    <property type="entry name" value="FAD-linked reductases, C-terminal domain"/>
    <property type="match status" value="1"/>
</dbReference>
<dbReference type="PROSITE" id="PS00677">
    <property type="entry name" value="DAO"/>
    <property type="match status" value="1"/>
</dbReference>
<dbReference type="Proteomes" id="UP000288716">
    <property type="component" value="Unassembled WGS sequence"/>
</dbReference>
<evidence type="ECO:0000256" key="4">
    <source>
        <dbReference type="ARBA" id="ARBA00022630"/>
    </source>
</evidence>
<dbReference type="PANTHER" id="PTHR11530:SF11">
    <property type="entry name" value="D-ASPARTATE OXIDASE"/>
    <property type="match status" value="1"/>
</dbReference>
<keyword evidence="9" id="KW-1185">Reference proteome</keyword>
<feature type="domain" description="FAD dependent oxidoreductase" evidence="7">
    <location>
        <begin position="15"/>
        <end position="118"/>
    </location>
</feature>
<dbReference type="VEuPathDB" id="VectorBase:LDEU007627"/>
<organism evidence="8 9">
    <name type="scientific">Leptotrombidium deliense</name>
    <dbReference type="NCBI Taxonomy" id="299467"/>
    <lineage>
        <taxon>Eukaryota</taxon>
        <taxon>Metazoa</taxon>
        <taxon>Ecdysozoa</taxon>
        <taxon>Arthropoda</taxon>
        <taxon>Chelicerata</taxon>
        <taxon>Arachnida</taxon>
        <taxon>Acari</taxon>
        <taxon>Acariformes</taxon>
        <taxon>Trombidiformes</taxon>
        <taxon>Prostigmata</taxon>
        <taxon>Anystina</taxon>
        <taxon>Parasitengona</taxon>
        <taxon>Trombiculoidea</taxon>
        <taxon>Trombiculidae</taxon>
        <taxon>Leptotrombidium</taxon>
    </lineage>
</organism>
<evidence type="ECO:0000259" key="7">
    <source>
        <dbReference type="Pfam" id="PF01266"/>
    </source>
</evidence>
<evidence type="ECO:0000313" key="9">
    <source>
        <dbReference type="Proteomes" id="UP000288716"/>
    </source>
</evidence>
<dbReference type="Pfam" id="PF01266">
    <property type="entry name" value="DAO"/>
    <property type="match status" value="1"/>
</dbReference>
<dbReference type="GO" id="GO:0003884">
    <property type="term" value="F:D-amino-acid oxidase activity"/>
    <property type="evidence" value="ECO:0007669"/>
    <property type="project" value="InterPro"/>
</dbReference>
<reference evidence="8 9" key="1">
    <citation type="journal article" date="2018" name="Gigascience">
        <title>Genomes of trombidid mites reveal novel predicted allergens and laterally-transferred genes associated with secondary metabolism.</title>
        <authorList>
            <person name="Dong X."/>
            <person name="Chaisiri K."/>
            <person name="Xia D."/>
            <person name="Armstrong S.D."/>
            <person name="Fang Y."/>
            <person name="Donnelly M.J."/>
            <person name="Kadowaki T."/>
            <person name="McGarry J.W."/>
            <person name="Darby A.C."/>
            <person name="Makepeace B.L."/>
        </authorList>
    </citation>
    <scope>NUCLEOTIDE SEQUENCE [LARGE SCALE GENOMIC DNA]</scope>
    <source>
        <strain evidence="8">UoL-UT</strain>
    </source>
</reference>
<dbReference type="GO" id="GO:0071949">
    <property type="term" value="F:FAD binding"/>
    <property type="evidence" value="ECO:0007669"/>
    <property type="project" value="InterPro"/>
</dbReference>
<dbReference type="STRING" id="299467.A0A443SAH9"/>
<comment type="cofactor">
    <cofactor evidence="1">
        <name>FAD</name>
        <dbReference type="ChEBI" id="CHEBI:57692"/>
    </cofactor>
</comment>
<dbReference type="GO" id="GO:0019478">
    <property type="term" value="P:D-amino acid catabolic process"/>
    <property type="evidence" value="ECO:0007669"/>
    <property type="project" value="TreeGrafter"/>
</dbReference>
<dbReference type="InterPro" id="IPR023209">
    <property type="entry name" value="DAO"/>
</dbReference>
<comment type="similarity">
    <text evidence="3">Belongs to the DAMOX/DASOX family.</text>
</comment>
<dbReference type="InterPro" id="IPR006076">
    <property type="entry name" value="FAD-dep_OxRdtase"/>
</dbReference>
<evidence type="ECO:0000256" key="5">
    <source>
        <dbReference type="ARBA" id="ARBA00022827"/>
    </source>
</evidence>
<keyword evidence="6" id="KW-0560">Oxidoreductase</keyword>
<keyword evidence="5" id="KW-0274">FAD</keyword>